<sequence length="156" mass="17912">MAQTMTSVTIRKEIRGFLWMFSIVTLGLSCARLHYTLYNPPTDPLNSSKSYHDPIVVELIVTSALTYAWTTRLRRYYDAEKYDLPILFALWLVGAVFATLQWGNLTWCYSDQSCRVLTALVAFVWMSCILIFALLIISWFLVLVGETDDFDDDSSI</sequence>
<keyword evidence="3" id="KW-1185">Reference proteome</keyword>
<dbReference type="Proteomes" id="UP000008370">
    <property type="component" value="Unassembled WGS sequence"/>
</dbReference>
<evidence type="ECO:0008006" key="4">
    <source>
        <dbReference type="Google" id="ProtNLM"/>
    </source>
</evidence>
<dbReference type="InParanoid" id="K5UHK0"/>
<dbReference type="STRING" id="650164.K5UHK0"/>
<feature type="transmembrane region" description="Helical" evidence="1">
    <location>
        <begin position="16"/>
        <end position="35"/>
    </location>
</feature>
<dbReference type="AlphaFoldDB" id="K5UHK0"/>
<name>K5UHK0_PHACS</name>
<protein>
    <recommendedName>
        <fullName evidence="4">MARVEL domain-containing protein</fullName>
    </recommendedName>
</protein>
<evidence type="ECO:0000313" key="3">
    <source>
        <dbReference type="Proteomes" id="UP000008370"/>
    </source>
</evidence>
<accession>K5UHK0</accession>
<reference evidence="2 3" key="1">
    <citation type="journal article" date="2012" name="BMC Genomics">
        <title>Comparative genomics of the white-rot fungi, Phanerochaete carnosa and P. chrysosporium, to elucidate the genetic basis of the distinct wood types they colonize.</title>
        <authorList>
            <person name="Suzuki H."/>
            <person name="MacDonald J."/>
            <person name="Syed K."/>
            <person name="Salamov A."/>
            <person name="Hori C."/>
            <person name="Aerts A."/>
            <person name="Henrissat B."/>
            <person name="Wiebenga A."/>
            <person name="vanKuyk P.A."/>
            <person name="Barry K."/>
            <person name="Lindquist E."/>
            <person name="LaButti K."/>
            <person name="Lapidus A."/>
            <person name="Lucas S."/>
            <person name="Coutinho P."/>
            <person name="Gong Y."/>
            <person name="Samejima M."/>
            <person name="Mahadevan R."/>
            <person name="Abou-Zaid M."/>
            <person name="de Vries R.P."/>
            <person name="Igarashi K."/>
            <person name="Yadav J.S."/>
            <person name="Grigoriev I.V."/>
            <person name="Master E.R."/>
        </authorList>
    </citation>
    <scope>NUCLEOTIDE SEQUENCE [LARGE SCALE GENOMIC DNA]</scope>
    <source>
        <strain evidence="2 3">HHB-10118-sp</strain>
    </source>
</reference>
<dbReference type="GeneID" id="18913537"/>
<dbReference type="RefSeq" id="XP_007402459.1">
    <property type="nucleotide sequence ID" value="XM_007402397.1"/>
</dbReference>
<keyword evidence="1" id="KW-0472">Membrane</keyword>
<proteinExistence type="predicted"/>
<keyword evidence="1" id="KW-1133">Transmembrane helix</keyword>
<organism evidence="2 3">
    <name type="scientific">Phanerochaete carnosa (strain HHB-10118-sp)</name>
    <name type="common">White-rot fungus</name>
    <name type="synonym">Peniophora carnosa</name>
    <dbReference type="NCBI Taxonomy" id="650164"/>
    <lineage>
        <taxon>Eukaryota</taxon>
        <taxon>Fungi</taxon>
        <taxon>Dikarya</taxon>
        <taxon>Basidiomycota</taxon>
        <taxon>Agaricomycotina</taxon>
        <taxon>Agaricomycetes</taxon>
        <taxon>Polyporales</taxon>
        <taxon>Phanerochaetaceae</taxon>
        <taxon>Phanerochaete</taxon>
    </lineage>
</organism>
<feature type="transmembrane region" description="Helical" evidence="1">
    <location>
        <begin position="122"/>
        <end position="144"/>
    </location>
</feature>
<feature type="transmembrane region" description="Helical" evidence="1">
    <location>
        <begin position="82"/>
        <end position="102"/>
    </location>
</feature>
<dbReference type="HOGENOM" id="CLU_095057_1_1_1"/>
<dbReference type="OrthoDB" id="2501127at2759"/>
<gene>
    <name evidence="2" type="ORF">PHACADRAFT_214557</name>
</gene>
<evidence type="ECO:0000256" key="1">
    <source>
        <dbReference type="SAM" id="Phobius"/>
    </source>
</evidence>
<dbReference type="KEGG" id="pco:PHACADRAFT_214557"/>
<keyword evidence="1" id="KW-0812">Transmembrane</keyword>
<dbReference type="EMBL" id="JH930607">
    <property type="protein sequence ID" value="EKM48986.1"/>
    <property type="molecule type" value="Genomic_DNA"/>
</dbReference>
<evidence type="ECO:0000313" key="2">
    <source>
        <dbReference type="EMBL" id="EKM48986.1"/>
    </source>
</evidence>